<comment type="similarity">
    <text evidence="2">Belongs to the fatty acid desaturase CarF family.</text>
</comment>
<dbReference type="PANTHER" id="PTHR48177:SF1">
    <property type="entry name" value="PLASMANYLETHANOLAMINE DESATURASE 1"/>
    <property type="match status" value="1"/>
</dbReference>
<evidence type="ECO:0000256" key="6">
    <source>
        <dbReference type="SAM" id="Phobius"/>
    </source>
</evidence>
<protein>
    <recommendedName>
        <fullName evidence="7">Lipid desaturase domain-containing protein</fullName>
    </recommendedName>
</protein>
<comment type="subcellular location">
    <subcellularLocation>
        <location evidence="1">Membrane</location>
        <topology evidence="1">Multi-pass membrane protein</topology>
    </subcellularLocation>
</comment>
<dbReference type="FunCoup" id="A0A6L2QAM6">
    <property type="interactions" value="172"/>
</dbReference>
<feature type="transmembrane region" description="Helical" evidence="6">
    <location>
        <begin position="109"/>
        <end position="131"/>
    </location>
</feature>
<dbReference type="UniPathway" id="UPA00199"/>
<evidence type="ECO:0000256" key="3">
    <source>
        <dbReference type="ARBA" id="ARBA00022692"/>
    </source>
</evidence>
<keyword evidence="3 6" id="KW-0812">Transmembrane</keyword>
<dbReference type="GO" id="GO:0016020">
    <property type="term" value="C:membrane"/>
    <property type="evidence" value="ECO:0007669"/>
    <property type="project" value="UniProtKB-SubCell"/>
</dbReference>
<accession>A0A6L2QAM6</accession>
<evidence type="ECO:0000256" key="5">
    <source>
        <dbReference type="ARBA" id="ARBA00023136"/>
    </source>
</evidence>
<dbReference type="EMBL" id="BLKM01003054">
    <property type="protein sequence ID" value="GFG41060.1"/>
    <property type="molecule type" value="Genomic_DNA"/>
</dbReference>
<organism evidence="8 9">
    <name type="scientific">Coptotermes formosanus</name>
    <name type="common">Formosan subterranean termite</name>
    <dbReference type="NCBI Taxonomy" id="36987"/>
    <lineage>
        <taxon>Eukaryota</taxon>
        <taxon>Metazoa</taxon>
        <taxon>Ecdysozoa</taxon>
        <taxon>Arthropoda</taxon>
        <taxon>Hexapoda</taxon>
        <taxon>Insecta</taxon>
        <taxon>Pterygota</taxon>
        <taxon>Neoptera</taxon>
        <taxon>Polyneoptera</taxon>
        <taxon>Dictyoptera</taxon>
        <taxon>Blattodea</taxon>
        <taxon>Blattoidea</taxon>
        <taxon>Termitoidae</taxon>
        <taxon>Rhinotermitidae</taxon>
        <taxon>Coptotermes</taxon>
    </lineage>
</organism>
<dbReference type="PANTHER" id="PTHR48177">
    <property type="entry name" value="TRANSMEMBRANE PROTEIN 189"/>
    <property type="match status" value="1"/>
</dbReference>
<dbReference type="OrthoDB" id="5103at2759"/>
<evidence type="ECO:0000313" key="8">
    <source>
        <dbReference type="EMBL" id="GFG41060.1"/>
    </source>
</evidence>
<gene>
    <name evidence="8" type="ORF">Cfor_04536</name>
</gene>
<name>A0A6L2QAM6_COPFO</name>
<evidence type="ECO:0000313" key="9">
    <source>
        <dbReference type="Proteomes" id="UP000502823"/>
    </source>
</evidence>
<evidence type="ECO:0000256" key="4">
    <source>
        <dbReference type="ARBA" id="ARBA00022989"/>
    </source>
</evidence>
<sequence length="238" mass="27074">MECRENWLSTAVIQNSMASNFLAPVKTDQQIYENSMLEDDPNANSAVTHEEKIKPRWGPHHKGAQELANLYSKGKRTQECICVGICITLMMVNFYFIVIHFRMENLSTIVIAALCGIITADLSSGLVHWGADTWGSVELPIIGKNFLRPFREHHIDPTSITRHDFIETNGDNFMVTIPFLGRMTWHFITQSEEEVQKNFSWSCYLFLLAIFVAMTNQVGYEVSYELLLNAGSSTENQT</sequence>
<reference evidence="9" key="1">
    <citation type="submission" date="2020-01" db="EMBL/GenBank/DDBJ databases">
        <title>Draft genome sequence of the Termite Coptotermes fromosanus.</title>
        <authorList>
            <person name="Itakura S."/>
            <person name="Yosikawa Y."/>
            <person name="Umezawa K."/>
        </authorList>
    </citation>
    <scope>NUCLEOTIDE SEQUENCE [LARGE SCALE GENOMIC DNA]</scope>
</reference>
<keyword evidence="9" id="KW-1185">Reference proteome</keyword>
<comment type="caution">
    <text evidence="8">The sequence shown here is derived from an EMBL/GenBank/DDBJ whole genome shotgun (WGS) entry which is preliminary data.</text>
</comment>
<keyword evidence="4 6" id="KW-1133">Transmembrane helix</keyword>
<dbReference type="GO" id="GO:0006631">
    <property type="term" value="P:fatty acid metabolic process"/>
    <property type="evidence" value="ECO:0007669"/>
    <property type="project" value="UniProtKB-UniPathway"/>
</dbReference>
<evidence type="ECO:0000256" key="2">
    <source>
        <dbReference type="ARBA" id="ARBA00007620"/>
    </source>
</evidence>
<dbReference type="GO" id="GO:0016491">
    <property type="term" value="F:oxidoreductase activity"/>
    <property type="evidence" value="ECO:0007669"/>
    <property type="project" value="TreeGrafter"/>
</dbReference>
<dbReference type="InParanoid" id="A0A6L2QAM6"/>
<feature type="domain" description="Lipid desaturase" evidence="7">
    <location>
        <begin position="117"/>
        <end position="218"/>
    </location>
</feature>
<dbReference type="InterPro" id="IPR052601">
    <property type="entry name" value="Plasmalogen_desaturase"/>
</dbReference>
<dbReference type="AlphaFoldDB" id="A0A6L2QAM6"/>
<evidence type="ECO:0000256" key="1">
    <source>
        <dbReference type="ARBA" id="ARBA00004141"/>
    </source>
</evidence>
<evidence type="ECO:0000259" key="7">
    <source>
        <dbReference type="Pfam" id="PF10520"/>
    </source>
</evidence>
<feature type="transmembrane region" description="Helical" evidence="6">
    <location>
        <begin position="201"/>
        <end position="220"/>
    </location>
</feature>
<dbReference type="Proteomes" id="UP000502823">
    <property type="component" value="Unassembled WGS sequence"/>
</dbReference>
<keyword evidence="5 6" id="KW-0472">Membrane</keyword>
<dbReference type="Pfam" id="PF10520">
    <property type="entry name" value="Lipid_desat"/>
    <property type="match status" value="1"/>
</dbReference>
<feature type="transmembrane region" description="Helical" evidence="6">
    <location>
        <begin position="80"/>
        <end position="103"/>
    </location>
</feature>
<dbReference type="InterPro" id="IPR019547">
    <property type="entry name" value="Lipid_desat"/>
</dbReference>
<proteinExistence type="inferred from homology"/>